<evidence type="ECO:0000256" key="2">
    <source>
        <dbReference type="ARBA" id="ARBA00022723"/>
    </source>
</evidence>
<name>W2S973_CYPE1</name>
<evidence type="ECO:0000256" key="3">
    <source>
        <dbReference type="ARBA" id="ARBA00023015"/>
    </source>
</evidence>
<dbReference type="GO" id="GO:0003677">
    <property type="term" value="F:DNA binding"/>
    <property type="evidence" value="ECO:0007669"/>
    <property type="project" value="UniProtKB-KW"/>
</dbReference>
<keyword evidence="4" id="KW-0238">DNA-binding</keyword>
<dbReference type="SMART" id="SM00906">
    <property type="entry name" value="Fungal_trans"/>
    <property type="match status" value="1"/>
</dbReference>
<gene>
    <name evidence="9" type="ORF">HMPREF1541_10248</name>
</gene>
<evidence type="ECO:0000259" key="8">
    <source>
        <dbReference type="PROSITE" id="PS50048"/>
    </source>
</evidence>
<dbReference type="Proteomes" id="UP000030752">
    <property type="component" value="Unassembled WGS sequence"/>
</dbReference>
<dbReference type="Pfam" id="PF04082">
    <property type="entry name" value="Fungal_trans"/>
    <property type="match status" value="1"/>
</dbReference>
<keyword evidence="3" id="KW-0805">Transcription regulation</keyword>
<dbReference type="OrthoDB" id="5600212at2759"/>
<dbReference type="PROSITE" id="PS50048">
    <property type="entry name" value="ZN2_CY6_FUNGAL_2"/>
    <property type="match status" value="1"/>
</dbReference>
<reference evidence="9 10" key="1">
    <citation type="submission" date="2013-03" db="EMBL/GenBank/DDBJ databases">
        <title>The Genome Sequence of Phialophora europaea CBS 101466.</title>
        <authorList>
            <consortium name="The Broad Institute Genomics Platform"/>
            <person name="Cuomo C."/>
            <person name="de Hoog S."/>
            <person name="Gorbushina A."/>
            <person name="Walker B."/>
            <person name="Young S.K."/>
            <person name="Zeng Q."/>
            <person name="Gargeya S."/>
            <person name="Fitzgerald M."/>
            <person name="Haas B."/>
            <person name="Abouelleil A."/>
            <person name="Allen A.W."/>
            <person name="Alvarado L."/>
            <person name="Arachchi H.M."/>
            <person name="Berlin A.M."/>
            <person name="Chapman S.B."/>
            <person name="Gainer-Dewar J."/>
            <person name="Goldberg J."/>
            <person name="Griggs A."/>
            <person name="Gujja S."/>
            <person name="Hansen M."/>
            <person name="Howarth C."/>
            <person name="Imamovic A."/>
            <person name="Ireland A."/>
            <person name="Larimer J."/>
            <person name="McCowan C."/>
            <person name="Murphy C."/>
            <person name="Pearson M."/>
            <person name="Poon T.W."/>
            <person name="Priest M."/>
            <person name="Roberts A."/>
            <person name="Saif S."/>
            <person name="Shea T."/>
            <person name="Sisk P."/>
            <person name="Sykes S."/>
            <person name="Wortman J."/>
            <person name="Nusbaum C."/>
            <person name="Birren B."/>
        </authorList>
    </citation>
    <scope>NUCLEOTIDE SEQUENCE [LARGE SCALE GENOMIC DNA]</scope>
    <source>
        <strain evidence="9 10">CBS 101466</strain>
    </source>
</reference>
<feature type="region of interest" description="Disordered" evidence="7">
    <location>
        <begin position="859"/>
        <end position="884"/>
    </location>
</feature>
<dbReference type="PANTHER" id="PTHR47338">
    <property type="entry name" value="ZN(II)2CYS6 TRANSCRIPTION FACTOR (EUROFUNG)-RELATED"/>
    <property type="match status" value="1"/>
</dbReference>
<dbReference type="InterPro" id="IPR001138">
    <property type="entry name" value="Zn2Cys6_DnaBD"/>
</dbReference>
<evidence type="ECO:0000313" key="10">
    <source>
        <dbReference type="Proteomes" id="UP000030752"/>
    </source>
</evidence>
<dbReference type="VEuPathDB" id="FungiDB:HMPREF1541_10248"/>
<comment type="subcellular location">
    <subcellularLocation>
        <location evidence="1">Nucleus</location>
    </subcellularLocation>
</comment>
<dbReference type="RefSeq" id="XP_008713141.1">
    <property type="nucleotide sequence ID" value="XM_008714919.1"/>
</dbReference>
<feature type="compositionally biased region" description="Gly residues" evidence="7">
    <location>
        <begin position="789"/>
        <end position="799"/>
    </location>
</feature>
<dbReference type="CDD" id="cd00067">
    <property type="entry name" value="GAL4"/>
    <property type="match status" value="1"/>
</dbReference>
<evidence type="ECO:0000256" key="6">
    <source>
        <dbReference type="ARBA" id="ARBA00023242"/>
    </source>
</evidence>
<dbReference type="GO" id="GO:0008270">
    <property type="term" value="F:zinc ion binding"/>
    <property type="evidence" value="ECO:0007669"/>
    <property type="project" value="InterPro"/>
</dbReference>
<feature type="compositionally biased region" description="Polar residues" evidence="7">
    <location>
        <begin position="861"/>
        <end position="871"/>
    </location>
</feature>
<dbReference type="PROSITE" id="PS00463">
    <property type="entry name" value="ZN2_CY6_FUNGAL_1"/>
    <property type="match status" value="1"/>
</dbReference>
<evidence type="ECO:0000313" key="9">
    <source>
        <dbReference type="EMBL" id="ETN44578.1"/>
    </source>
</evidence>
<dbReference type="GO" id="GO:0005634">
    <property type="term" value="C:nucleus"/>
    <property type="evidence" value="ECO:0007669"/>
    <property type="project" value="UniProtKB-SubCell"/>
</dbReference>
<feature type="compositionally biased region" description="Polar residues" evidence="7">
    <location>
        <begin position="1"/>
        <end position="31"/>
    </location>
</feature>
<proteinExistence type="predicted"/>
<protein>
    <recommendedName>
        <fullName evidence="8">Zn(2)-C6 fungal-type domain-containing protein</fullName>
    </recommendedName>
</protein>
<accession>W2S973</accession>
<dbReference type="AlphaFoldDB" id="W2S973"/>
<keyword evidence="5" id="KW-0804">Transcription</keyword>
<sequence>MAQEESPQTPSSDDFFNQPVSSNQSAGQPTSQPVPPNESIPRPKRIACILCRKRKLKCDGSKPSCSTCSRLGHNCEYNEERKKSGPKRGYVKLLEARLKQVENLLETRDTPSNNAVPATDPDRITIPGDQIPADPSMHMNLDPSFTDPTLIPGDSAFAFGGADDFSWEMIGLGLEEALPSPEVVDELNQIYFEKIHPSLPMIHKARFYAAMELAPHMRPAVCLRYAMWAHSASVTAKYYSFAEHFYARARKYAEQDEMRGHGESIITLAHCQAWTLLACYEFKLIYFPRAWMSIGRAASLALMMGLHRQDRVGLDVKQTLPPPRDWIDREERRRTFWMAFCQDRYASIGTGWPMRIDEQDILTNLPASDEAFHSGKSEQTGQLADILNGLGTDTISSFSGVILMATLYGRNLTHLHRPNDNDNDHDLNGEFWKRHRQLDNILLNISLSMPSTLRLPGALNDANAIFCNMNIHTAAICLHQAAIFKADKHQLPAQISAESKRRCIVAADQVTNIMKMISHLDLSLMNPFLAFCLYVAARVFVQYLKSRKEDQTVMSALQFLLSAMHVLKVKNPLTESFLVQLDVDLEGSGLNIPTSASRYKFGQQRPPGEIPVGTDAVHCVPLYEIRESQTVGQTDRQYGGAATNNSNKNTAESGGDYHHPWPTNNSSASEYPNLYGNLNTNNPSPGTNSAQRPRGPHGQQEKMAHFGPIPDFNGADDLVFGTGQHAHNMPTQVPRGGGVNSSSGPSPNFSSNGTNTLSASGGDSSHSGQPTPSTTSLPYHGGDFTPPDGVGGLFGGGSGSSNSKMGQNAHGGSGGVSAAAGSGGDMGQSYFDANTDPLAGIRVFGMDPGQSWNMNLGARDQNGNSNINNAGGTAPSGDQQQQQQTQTPMTDFGFGRTGMTPGATGMTPLPESLWAHAEGGDWMYGGWGAGGGGGNGT</sequence>
<dbReference type="GO" id="GO:0006351">
    <property type="term" value="P:DNA-templated transcription"/>
    <property type="evidence" value="ECO:0007669"/>
    <property type="project" value="InterPro"/>
</dbReference>
<dbReference type="STRING" id="1220924.W2S973"/>
<dbReference type="SUPFAM" id="SSF57701">
    <property type="entry name" value="Zn2/Cys6 DNA-binding domain"/>
    <property type="match status" value="1"/>
</dbReference>
<feature type="region of interest" description="Disordered" evidence="7">
    <location>
        <begin position="630"/>
        <end position="821"/>
    </location>
</feature>
<dbReference type="HOGENOM" id="CLU_011017_0_1_1"/>
<feature type="domain" description="Zn(2)-C6 fungal-type" evidence="8">
    <location>
        <begin position="47"/>
        <end position="77"/>
    </location>
</feature>
<evidence type="ECO:0000256" key="5">
    <source>
        <dbReference type="ARBA" id="ARBA00023163"/>
    </source>
</evidence>
<evidence type="ECO:0000256" key="1">
    <source>
        <dbReference type="ARBA" id="ARBA00004123"/>
    </source>
</evidence>
<evidence type="ECO:0000256" key="4">
    <source>
        <dbReference type="ARBA" id="ARBA00023125"/>
    </source>
</evidence>
<organism evidence="9 10">
    <name type="scientific">Cyphellophora europaea (strain CBS 101466)</name>
    <name type="common">Phialophora europaea</name>
    <dbReference type="NCBI Taxonomy" id="1220924"/>
    <lineage>
        <taxon>Eukaryota</taxon>
        <taxon>Fungi</taxon>
        <taxon>Dikarya</taxon>
        <taxon>Ascomycota</taxon>
        <taxon>Pezizomycotina</taxon>
        <taxon>Eurotiomycetes</taxon>
        <taxon>Chaetothyriomycetidae</taxon>
        <taxon>Chaetothyriales</taxon>
        <taxon>Cyphellophoraceae</taxon>
        <taxon>Cyphellophora</taxon>
    </lineage>
</organism>
<dbReference type="SMART" id="SM00066">
    <property type="entry name" value="GAL4"/>
    <property type="match status" value="1"/>
</dbReference>
<dbReference type="EMBL" id="KB822714">
    <property type="protein sequence ID" value="ETN44578.1"/>
    <property type="molecule type" value="Genomic_DNA"/>
</dbReference>
<feature type="compositionally biased region" description="Low complexity" evidence="7">
    <location>
        <begin position="740"/>
        <end position="753"/>
    </location>
</feature>
<feature type="region of interest" description="Disordered" evidence="7">
    <location>
        <begin position="1"/>
        <end position="42"/>
    </location>
</feature>
<feature type="compositionally biased region" description="Polar residues" evidence="7">
    <location>
        <begin position="754"/>
        <end position="777"/>
    </location>
</feature>
<dbReference type="Pfam" id="PF00172">
    <property type="entry name" value="Zn_clus"/>
    <property type="match status" value="1"/>
</dbReference>
<dbReference type="InParanoid" id="W2S973"/>
<keyword evidence="6" id="KW-0539">Nucleus</keyword>
<keyword evidence="10" id="KW-1185">Reference proteome</keyword>
<dbReference type="PANTHER" id="PTHR47338:SF10">
    <property type="entry name" value="TRANSCRIPTION FACTOR DOMAIN-CONTAINING PROTEIN-RELATED"/>
    <property type="match status" value="1"/>
</dbReference>
<keyword evidence="2" id="KW-0479">Metal-binding</keyword>
<dbReference type="GeneID" id="19977587"/>
<feature type="compositionally biased region" description="Gly residues" evidence="7">
    <location>
        <begin position="809"/>
        <end position="821"/>
    </location>
</feature>
<feature type="compositionally biased region" description="Polar residues" evidence="7">
    <location>
        <begin position="630"/>
        <end position="652"/>
    </location>
</feature>
<dbReference type="GO" id="GO:0000981">
    <property type="term" value="F:DNA-binding transcription factor activity, RNA polymerase II-specific"/>
    <property type="evidence" value="ECO:0007669"/>
    <property type="project" value="InterPro"/>
</dbReference>
<dbReference type="CDD" id="cd12148">
    <property type="entry name" value="fungal_TF_MHR"/>
    <property type="match status" value="1"/>
</dbReference>
<dbReference type="InterPro" id="IPR050815">
    <property type="entry name" value="TF_fung"/>
</dbReference>
<dbReference type="eggNOG" id="ENOG502QVC1">
    <property type="taxonomic scope" value="Eukaryota"/>
</dbReference>
<dbReference type="InterPro" id="IPR036864">
    <property type="entry name" value="Zn2-C6_fun-type_DNA-bd_sf"/>
</dbReference>
<feature type="compositionally biased region" description="Polar residues" evidence="7">
    <location>
        <begin position="662"/>
        <end position="691"/>
    </location>
</feature>
<dbReference type="InterPro" id="IPR007219">
    <property type="entry name" value="XnlR_reg_dom"/>
</dbReference>
<dbReference type="Gene3D" id="4.10.240.10">
    <property type="entry name" value="Zn(2)-C6 fungal-type DNA-binding domain"/>
    <property type="match status" value="1"/>
</dbReference>
<evidence type="ECO:0000256" key="7">
    <source>
        <dbReference type="SAM" id="MobiDB-lite"/>
    </source>
</evidence>